<dbReference type="InterPro" id="IPR022352">
    <property type="entry name" value="Ins/IGF/rlx"/>
</dbReference>
<dbReference type="GO" id="GO:0051147">
    <property type="term" value="P:regulation of muscle cell differentiation"/>
    <property type="evidence" value="ECO:0007669"/>
    <property type="project" value="TreeGrafter"/>
</dbReference>
<evidence type="ECO:0000256" key="7">
    <source>
        <dbReference type="ARBA" id="ARBA00049761"/>
    </source>
</evidence>
<feature type="transmembrane region" description="Helical" evidence="11">
    <location>
        <begin position="72"/>
        <end position="89"/>
    </location>
</feature>
<dbReference type="InterPro" id="IPR022353">
    <property type="entry name" value="Insulin_CS"/>
</dbReference>
<proteinExistence type="inferred from homology"/>
<dbReference type="InterPro" id="IPR016179">
    <property type="entry name" value="Insulin-like"/>
</dbReference>
<dbReference type="Gene3D" id="1.10.100.10">
    <property type="entry name" value="Insulin-like"/>
    <property type="match status" value="1"/>
</dbReference>
<feature type="domain" description="Insulin-like" evidence="12">
    <location>
        <begin position="92"/>
        <end position="147"/>
    </location>
</feature>
<evidence type="ECO:0000256" key="11">
    <source>
        <dbReference type="SAM" id="Phobius"/>
    </source>
</evidence>
<evidence type="ECO:0000256" key="5">
    <source>
        <dbReference type="ARBA" id="ARBA00023030"/>
    </source>
</evidence>
<dbReference type="GO" id="GO:0042104">
    <property type="term" value="P:positive regulation of activated T cell proliferation"/>
    <property type="evidence" value="ECO:0007669"/>
    <property type="project" value="TreeGrafter"/>
</dbReference>
<gene>
    <name evidence="13" type="ORF">DNTS_018247</name>
</gene>
<dbReference type="GO" id="GO:0005159">
    <property type="term" value="F:insulin-like growth factor receptor binding"/>
    <property type="evidence" value="ECO:0007669"/>
    <property type="project" value="TreeGrafter"/>
</dbReference>
<reference evidence="13 14" key="1">
    <citation type="journal article" date="2019" name="Sci. Data">
        <title>Hybrid genome assembly and annotation of Danionella translucida.</title>
        <authorList>
            <person name="Kadobianskyi M."/>
            <person name="Schulze L."/>
            <person name="Schuelke M."/>
            <person name="Judkewitz B."/>
        </authorList>
    </citation>
    <scope>NUCLEOTIDE SEQUENCE [LARGE SCALE GENOMIC DNA]</scope>
    <source>
        <strain evidence="13 14">Bolton</strain>
    </source>
</reference>
<comment type="subcellular location">
    <subcellularLocation>
        <location evidence="1 10">Secreted</location>
    </subcellularLocation>
</comment>
<dbReference type="STRING" id="623744.A0A553QL22"/>
<evidence type="ECO:0000256" key="3">
    <source>
        <dbReference type="ARBA" id="ARBA00022525"/>
    </source>
</evidence>
<accession>A0A553QL22</accession>
<keyword evidence="11" id="KW-0472">Membrane</keyword>
<dbReference type="InterPro" id="IPR036438">
    <property type="entry name" value="Insulin-like_sf"/>
</dbReference>
<feature type="disulfide bond" evidence="9">
    <location>
        <begin position="107"/>
        <end position="147"/>
    </location>
</feature>
<evidence type="ECO:0000256" key="4">
    <source>
        <dbReference type="ARBA" id="ARBA00022729"/>
    </source>
</evidence>
<dbReference type="GO" id="GO:0005615">
    <property type="term" value="C:extracellular space"/>
    <property type="evidence" value="ECO:0007669"/>
    <property type="project" value="InterPro"/>
</dbReference>
<sequence>MRSQRSSIACPLNFETAASITQRHATDWTLNQAPLFAQTLLCVVFLTLPAMDDYHHFCSSCRKTKEKQTTMCSLLVFTLSLFIFASPAATAETLCGGELVDTLQFVCGEDGFYISRPNRSNSRRSQRGIVEECCFRSCELRLLQQYCAKPVKSERDVSSSLFQDIAVGSSNGKYSKYEVWQQKAVQRLRRGVPSILRALKFRRQVEEIQNEEQTSFHRPLMTLPERQPAMVPHIQIDTSRK</sequence>
<dbReference type="InterPro" id="IPR022334">
    <property type="entry name" value="IGF2"/>
</dbReference>
<dbReference type="PRINTS" id="PR02006">
    <property type="entry name" value="INSLNLIKEGF2"/>
</dbReference>
<organism evidence="13 14">
    <name type="scientific">Danionella cerebrum</name>
    <dbReference type="NCBI Taxonomy" id="2873325"/>
    <lineage>
        <taxon>Eukaryota</taxon>
        <taxon>Metazoa</taxon>
        <taxon>Chordata</taxon>
        <taxon>Craniata</taxon>
        <taxon>Vertebrata</taxon>
        <taxon>Euteleostomi</taxon>
        <taxon>Actinopterygii</taxon>
        <taxon>Neopterygii</taxon>
        <taxon>Teleostei</taxon>
        <taxon>Ostariophysi</taxon>
        <taxon>Cypriniformes</taxon>
        <taxon>Danionidae</taxon>
        <taxon>Danioninae</taxon>
        <taxon>Danionella</taxon>
    </lineage>
</organism>
<evidence type="ECO:0000256" key="1">
    <source>
        <dbReference type="ARBA" id="ARBA00004613"/>
    </source>
</evidence>
<feature type="disulfide bond" evidence="9">
    <location>
        <begin position="133"/>
        <end position="138"/>
    </location>
</feature>
<dbReference type="Pfam" id="PF00049">
    <property type="entry name" value="Insulin"/>
    <property type="match status" value="1"/>
</dbReference>
<keyword evidence="11" id="KW-1133">Transmembrane helix</keyword>
<dbReference type="PANTHER" id="PTHR46886">
    <property type="entry name" value="INSULIN-LIKE GROWTH FACTOR II"/>
    <property type="match status" value="1"/>
</dbReference>
<dbReference type="SMART" id="SM00078">
    <property type="entry name" value="IlGF"/>
    <property type="match status" value="1"/>
</dbReference>
<dbReference type="GO" id="GO:0043410">
    <property type="term" value="P:positive regulation of MAPK cascade"/>
    <property type="evidence" value="ECO:0007669"/>
    <property type="project" value="TreeGrafter"/>
</dbReference>
<dbReference type="GO" id="GO:0046628">
    <property type="term" value="P:positive regulation of insulin receptor signaling pathway"/>
    <property type="evidence" value="ECO:0007669"/>
    <property type="project" value="TreeGrafter"/>
</dbReference>
<dbReference type="OrthoDB" id="9449995at2759"/>
<dbReference type="GO" id="GO:0045944">
    <property type="term" value="P:positive regulation of transcription by RNA polymerase II"/>
    <property type="evidence" value="ECO:0007669"/>
    <property type="project" value="TreeGrafter"/>
</dbReference>
<evidence type="ECO:0000256" key="6">
    <source>
        <dbReference type="ARBA" id="ARBA00023157"/>
    </source>
</evidence>
<keyword evidence="5" id="KW-0339">Growth factor</keyword>
<evidence type="ECO:0000313" key="13">
    <source>
        <dbReference type="EMBL" id="TRY90680.1"/>
    </source>
</evidence>
<evidence type="ECO:0000256" key="8">
    <source>
        <dbReference type="ARBA" id="ARBA00049823"/>
    </source>
</evidence>
<dbReference type="EMBL" id="SRMA01025826">
    <property type="protein sequence ID" value="TRY90680.1"/>
    <property type="molecule type" value="Genomic_DNA"/>
</dbReference>
<dbReference type="InterPro" id="IPR013576">
    <property type="entry name" value="IGF2_C"/>
</dbReference>
<keyword evidence="11" id="KW-0812">Transmembrane</keyword>
<evidence type="ECO:0000313" key="14">
    <source>
        <dbReference type="Proteomes" id="UP000316079"/>
    </source>
</evidence>
<dbReference type="PANTHER" id="PTHR46886:SF1">
    <property type="entry name" value="INSULIN-LIKE GROWTH FACTOR II"/>
    <property type="match status" value="1"/>
</dbReference>
<evidence type="ECO:0000256" key="9">
    <source>
        <dbReference type="PIRSR" id="PIRSR622350-50"/>
    </source>
</evidence>
<dbReference type="Pfam" id="PF08365">
    <property type="entry name" value="IGF2_C"/>
    <property type="match status" value="1"/>
</dbReference>
<dbReference type="PRINTS" id="PR00276">
    <property type="entry name" value="INSULINFAMLY"/>
</dbReference>
<protein>
    <recommendedName>
        <fullName evidence="7">Insulin-like growth factor 2</fullName>
    </recommendedName>
    <alternativeName>
        <fullName evidence="8">Insulin-like growth factor II</fullName>
    </alternativeName>
</protein>
<dbReference type="GO" id="GO:1905564">
    <property type="term" value="P:positive regulation of vascular endothelial cell proliferation"/>
    <property type="evidence" value="ECO:0007669"/>
    <property type="project" value="TreeGrafter"/>
</dbReference>
<evidence type="ECO:0000256" key="10">
    <source>
        <dbReference type="RuleBase" id="RU000406"/>
    </source>
</evidence>
<dbReference type="PROSITE" id="PS00262">
    <property type="entry name" value="INSULIN"/>
    <property type="match status" value="1"/>
</dbReference>
<name>A0A553QL22_9TELE</name>
<evidence type="ECO:0000256" key="2">
    <source>
        <dbReference type="ARBA" id="ARBA00009034"/>
    </source>
</evidence>
<dbReference type="SUPFAM" id="SSF56994">
    <property type="entry name" value="Insulin-like"/>
    <property type="match status" value="1"/>
</dbReference>
<dbReference type="InterPro" id="IPR022350">
    <property type="entry name" value="IGF-1/2"/>
</dbReference>
<dbReference type="FunFam" id="1.10.100.10:FF:000002">
    <property type="entry name" value="Insulin-like growth factor II preproprotein"/>
    <property type="match status" value="1"/>
</dbReference>
<dbReference type="Proteomes" id="UP000316079">
    <property type="component" value="Unassembled WGS sequence"/>
</dbReference>
<evidence type="ECO:0000259" key="12">
    <source>
        <dbReference type="SMART" id="SM00078"/>
    </source>
</evidence>
<dbReference type="CDD" id="cd04368">
    <property type="entry name" value="IlGF"/>
    <property type="match status" value="1"/>
</dbReference>
<dbReference type="GO" id="GO:0005179">
    <property type="term" value="F:hormone activity"/>
    <property type="evidence" value="ECO:0007669"/>
    <property type="project" value="InterPro"/>
</dbReference>
<keyword evidence="6 9" id="KW-1015">Disulfide bond</keyword>
<dbReference type="PRINTS" id="PR02002">
    <property type="entry name" value="INSLNLIKEGF"/>
</dbReference>
<dbReference type="GO" id="GO:0043539">
    <property type="term" value="F:protein serine/threonine kinase activator activity"/>
    <property type="evidence" value="ECO:0007669"/>
    <property type="project" value="TreeGrafter"/>
</dbReference>
<keyword evidence="3 10" id="KW-0964">Secreted</keyword>
<feature type="disulfide bond" evidence="9">
    <location>
        <begin position="95"/>
        <end position="134"/>
    </location>
</feature>
<dbReference type="AlphaFoldDB" id="A0A553QL22"/>
<comment type="similarity">
    <text evidence="2 10">Belongs to the insulin family.</text>
</comment>
<dbReference type="GO" id="GO:0008083">
    <property type="term" value="F:growth factor activity"/>
    <property type="evidence" value="ECO:0007669"/>
    <property type="project" value="UniProtKB-KW"/>
</dbReference>
<keyword evidence="14" id="KW-1185">Reference proteome</keyword>
<keyword evidence="4" id="KW-0732">Signal</keyword>
<comment type="caution">
    <text evidence="13">The sequence shown here is derived from an EMBL/GenBank/DDBJ whole genome shotgun (WGS) entry which is preliminary data.</text>
</comment>